<sequence length="165" mass="18539">MTDVETHGMLPNLTNPPEDWFASKNPNMEQFFAEAFKCPPNEYSQRPETTYSTPSKMPSSAAPSGRSEETFTPLVRVPTAEFYSKDELKVFKKGKRSSLLSQSSQTSSIKSTCQHSSMQTTDSKDYSVAAHITSKVIFYCPLFISENLPQACTVERPNIILRRIV</sequence>
<dbReference type="AlphaFoldDB" id="A0A1Y1ZBQ0"/>
<evidence type="ECO:0000313" key="3">
    <source>
        <dbReference type="Proteomes" id="UP000193498"/>
    </source>
</evidence>
<organism evidence="2 3">
    <name type="scientific">Basidiobolus meristosporus CBS 931.73</name>
    <dbReference type="NCBI Taxonomy" id="1314790"/>
    <lineage>
        <taxon>Eukaryota</taxon>
        <taxon>Fungi</taxon>
        <taxon>Fungi incertae sedis</taxon>
        <taxon>Zoopagomycota</taxon>
        <taxon>Entomophthoromycotina</taxon>
        <taxon>Basidiobolomycetes</taxon>
        <taxon>Basidiobolales</taxon>
        <taxon>Basidiobolaceae</taxon>
        <taxon>Basidiobolus</taxon>
    </lineage>
</organism>
<evidence type="ECO:0000256" key="1">
    <source>
        <dbReference type="SAM" id="MobiDB-lite"/>
    </source>
</evidence>
<keyword evidence="3" id="KW-1185">Reference proteome</keyword>
<protein>
    <submittedName>
        <fullName evidence="2">Uncharacterized protein</fullName>
    </submittedName>
</protein>
<proteinExistence type="predicted"/>
<accession>A0A1Y1ZBQ0</accession>
<feature type="region of interest" description="Disordered" evidence="1">
    <location>
        <begin position="38"/>
        <end position="70"/>
    </location>
</feature>
<comment type="caution">
    <text evidence="2">The sequence shown here is derived from an EMBL/GenBank/DDBJ whole genome shotgun (WGS) entry which is preliminary data.</text>
</comment>
<dbReference type="EMBL" id="MCFE01000007">
    <property type="protein sequence ID" value="ORY07616.1"/>
    <property type="molecule type" value="Genomic_DNA"/>
</dbReference>
<dbReference type="InParanoid" id="A0A1Y1ZBQ0"/>
<evidence type="ECO:0000313" key="2">
    <source>
        <dbReference type="EMBL" id="ORY07616.1"/>
    </source>
</evidence>
<reference evidence="2 3" key="1">
    <citation type="submission" date="2016-07" db="EMBL/GenBank/DDBJ databases">
        <title>Pervasive Adenine N6-methylation of Active Genes in Fungi.</title>
        <authorList>
            <consortium name="DOE Joint Genome Institute"/>
            <person name="Mondo S.J."/>
            <person name="Dannebaum R.O."/>
            <person name="Kuo R.C."/>
            <person name="Labutti K."/>
            <person name="Haridas S."/>
            <person name="Kuo A."/>
            <person name="Salamov A."/>
            <person name="Ahrendt S.R."/>
            <person name="Lipzen A."/>
            <person name="Sullivan W."/>
            <person name="Andreopoulos W.B."/>
            <person name="Clum A."/>
            <person name="Lindquist E."/>
            <person name="Daum C."/>
            <person name="Ramamoorthy G.K."/>
            <person name="Gryganskyi A."/>
            <person name="Culley D."/>
            <person name="Magnuson J.K."/>
            <person name="James T.Y."/>
            <person name="O'Malley M.A."/>
            <person name="Stajich J.E."/>
            <person name="Spatafora J.W."/>
            <person name="Visel A."/>
            <person name="Grigoriev I.V."/>
        </authorList>
    </citation>
    <scope>NUCLEOTIDE SEQUENCE [LARGE SCALE GENOMIC DNA]</scope>
    <source>
        <strain evidence="2 3">CBS 931.73</strain>
    </source>
</reference>
<feature type="region of interest" description="Disordered" evidence="1">
    <location>
        <begin position="1"/>
        <end position="24"/>
    </location>
</feature>
<name>A0A1Y1ZBQ0_9FUNG</name>
<dbReference type="Proteomes" id="UP000193498">
    <property type="component" value="Unassembled WGS sequence"/>
</dbReference>
<gene>
    <name evidence="2" type="ORF">K493DRAFT_94234</name>
</gene>
<feature type="compositionally biased region" description="Polar residues" evidence="1">
    <location>
        <begin position="42"/>
        <end position="62"/>
    </location>
</feature>